<dbReference type="EMBL" id="CP003238">
    <property type="protein sequence ID" value="AFK56478.1"/>
    <property type="molecule type" value="Genomic_DNA"/>
</dbReference>
<dbReference type="AlphaFoldDB" id="I3TUP0"/>
<dbReference type="InterPro" id="IPR036188">
    <property type="entry name" value="FAD/NAD-bd_sf"/>
</dbReference>
<dbReference type="GO" id="GO:0016491">
    <property type="term" value="F:oxidoreductase activity"/>
    <property type="evidence" value="ECO:0007669"/>
    <property type="project" value="UniProtKB-KW"/>
</dbReference>
<sequence>MYSPNSDPRDLPRTAFTARAGAPLDLPALVGAVDADVAIVGGGITGASAALHAAGAGASVVVLEANAVGWGASGRNAGHVAPASKLSLDEAVRRYGPLHGPRFNEACEAGPDLVFGLAERHGFDAGVRRGGVIVAAHSPAAAAELSARAEVMAREGKPVRFLDRDEAARQIGSRLYLGAFKDERGGAVNAMAYVRGLVRTAIGFGARVFEDSRALSIAADGPRWIIRTARGQVTATRVILCTNAYADDLWPGLRRTVVPARSYHFATEPLSEAVARSVLPGAAVMTDRRRLLIGLRVTSDLRIHFNGYGPPVGHDTGPDLARSVARLEEIFPQLAPVRLDPEIRWSGWMAMSLAGTWKLHRLAPGVTAALGCNGRGVAMGTTFGRDLARDALGEPETALTIPFEPMRPLPFHGLSPFVAARWVAAKDRKDVREMAGLRRRGR</sequence>
<dbReference type="HOGENOM" id="CLU_007884_3_3_5"/>
<keyword evidence="3" id="KW-0614">Plasmid</keyword>
<dbReference type="KEGG" id="tmo:TMO_b0470"/>
<proteinExistence type="predicted"/>
<evidence type="ECO:0000259" key="2">
    <source>
        <dbReference type="Pfam" id="PF01266"/>
    </source>
</evidence>
<dbReference type="SUPFAM" id="SSF51905">
    <property type="entry name" value="FAD/NAD(P)-binding domain"/>
    <property type="match status" value="1"/>
</dbReference>
<evidence type="ECO:0000313" key="4">
    <source>
        <dbReference type="Proteomes" id="UP000005258"/>
    </source>
</evidence>
<feature type="domain" description="FAD dependent oxidoreductase" evidence="2">
    <location>
        <begin position="36"/>
        <end position="388"/>
    </location>
</feature>
<dbReference type="Proteomes" id="UP000005258">
    <property type="component" value="Plasmid pTM2"/>
</dbReference>
<dbReference type="Gene3D" id="3.50.50.60">
    <property type="entry name" value="FAD/NAD(P)-binding domain"/>
    <property type="match status" value="1"/>
</dbReference>
<protein>
    <submittedName>
        <fullName evidence="3">Glycine/D-amino acid oxidase</fullName>
    </submittedName>
</protein>
<dbReference type="Gene3D" id="3.30.9.10">
    <property type="entry name" value="D-Amino Acid Oxidase, subunit A, domain 2"/>
    <property type="match status" value="1"/>
</dbReference>
<dbReference type="RefSeq" id="WP_014753230.1">
    <property type="nucleotide sequence ID" value="NC_017966.1"/>
</dbReference>
<keyword evidence="4" id="KW-1185">Reference proteome</keyword>
<gene>
    <name evidence="3" type="ordered locus">TMO_b0470</name>
</gene>
<dbReference type="GO" id="GO:0005737">
    <property type="term" value="C:cytoplasm"/>
    <property type="evidence" value="ECO:0007669"/>
    <property type="project" value="TreeGrafter"/>
</dbReference>
<name>I3TUP0_TISMK</name>
<dbReference type="Pfam" id="PF01266">
    <property type="entry name" value="DAO"/>
    <property type="match status" value="1"/>
</dbReference>
<evidence type="ECO:0000256" key="1">
    <source>
        <dbReference type="ARBA" id="ARBA00023002"/>
    </source>
</evidence>
<dbReference type="PANTHER" id="PTHR13847">
    <property type="entry name" value="SARCOSINE DEHYDROGENASE-RELATED"/>
    <property type="match status" value="1"/>
</dbReference>
<geneLocation type="plasmid" evidence="3 4">
    <name>pTM2</name>
</geneLocation>
<evidence type="ECO:0000313" key="3">
    <source>
        <dbReference type="EMBL" id="AFK56478.1"/>
    </source>
</evidence>
<reference evidence="3 4" key="1">
    <citation type="journal article" date="2012" name="J. Am. Chem. Soc.">
        <title>Bacterial biosynthesis and maturation of the didemnin anti-cancer agents.</title>
        <authorList>
            <person name="Xu Y."/>
            <person name="Kersten R.D."/>
            <person name="Nam S.J."/>
            <person name="Lu L."/>
            <person name="Al-Suwailem A.M."/>
            <person name="Zheng H."/>
            <person name="Fenical W."/>
            <person name="Dorrestein P.C."/>
            <person name="Moore B.S."/>
            <person name="Qian P.Y."/>
        </authorList>
    </citation>
    <scope>NUCLEOTIDE SEQUENCE [LARGE SCALE GENOMIC DNA]</scope>
    <source>
        <strain evidence="3 4">KA081020-065</strain>
    </source>
</reference>
<dbReference type="PANTHER" id="PTHR13847:SF281">
    <property type="entry name" value="FAD DEPENDENT OXIDOREDUCTASE DOMAIN-CONTAINING PROTEIN"/>
    <property type="match status" value="1"/>
</dbReference>
<accession>I3TUP0</accession>
<organism evidence="3 4">
    <name type="scientific">Tistrella mobilis (strain KA081020-065)</name>
    <dbReference type="NCBI Taxonomy" id="1110502"/>
    <lineage>
        <taxon>Bacteria</taxon>
        <taxon>Pseudomonadati</taxon>
        <taxon>Pseudomonadota</taxon>
        <taxon>Alphaproteobacteria</taxon>
        <taxon>Geminicoccales</taxon>
        <taxon>Geminicoccaceae</taxon>
        <taxon>Tistrella</taxon>
    </lineage>
</organism>
<dbReference type="InterPro" id="IPR006076">
    <property type="entry name" value="FAD-dep_OxRdtase"/>
</dbReference>
<keyword evidence="1" id="KW-0560">Oxidoreductase</keyword>